<accession>A0A7W9KHY3</accession>
<gene>
    <name evidence="1" type="ORF">BJ998_004082</name>
</gene>
<dbReference type="RefSeq" id="WP_184863899.1">
    <property type="nucleotide sequence ID" value="NZ_BAAAWY010000001.1"/>
</dbReference>
<sequence>MAKQVGADLASINASIMAPFGAVAGEFAGISGGQLTVNHDTVLQAGKIIQQQVDQLNAITRPKLQNLFSGVIGGDDVSQAAAYEWSKILLINDDSYANRIGQYIDGLEKLAEQLKTAAQQYGFTEDQIKDAFGAK</sequence>
<name>A0A7W9KHY3_9PSEU</name>
<dbReference type="AlphaFoldDB" id="A0A7W9KHY3"/>
<evidence type="ECO:0000313" key="1">
    <source>
        <dbReference type="EMBL" id="MBB5892886.1"/>
    </source>
</evidence>
<evidence type="ECO:0000313" key="2">
    <source>
        <dbReference type="Proteomes" id="UP000585638"/>
    </source>
</evidence>
<organism evidence="1 2">
    <name type="scientific">Kutzneria kofuensis</name>
    <dbReference type="NCBI Taxonomy" id="103725"/>
    <lineage>
        <taxon>Bacteria</taxon>
        <taxon>Bacillati</taxon>
        <taxon>Actinomycetota</taxon>
        <taxon>Actinomycetes</taxon>
        <taxon>Pseudonocardiales</taxon>
        <taxon>Pseudonocardiaceae</taxon>
        <taxon>Kutzneria</taxon>
    </lineage>
</organism>
<dbReference type="EMBL" id="JACHIR010000001">
    <property type="protein sequence ID" value="MBB5892886.1"/>
    <property type="molecule type" value="Genomic_DNA"/>
</dbReference>
<dbReference type="Proteomes" id="UP000585638">
    <property type="component" value="Unassembled WGS sequence"/>
</dbReference>
<keyword evidence="2" id="KW-1185">Reference proteome</keyword>
<comment type="caution">
    <text evidence="1">The sequence shown here is derived from an EMBL/GenBank/DDBJ whole genome shotgun (WGS) entry which is preliminary data.</text>
</comment>
<reference evidence="1 2" key="1">
    <citation type="submission" date="2020-08" db="EMBL/GenBank/DDBJ databases">
        <title>Sequencing the genomes of 1000 actinobacteria strains.</title>
        <authorList>
            <person name="Klenk H.-P."/>
        </authorList>
    </citation>
    <scope>NUCLEOTIDE SEQUENCE [LARGE SCALE GENOMIC DNA]</scope>
    <source>
        <strain evidence="1 2">DSM 43851</strain>
    </source>
</reference>
<protein>
    <submittedName>
        <fullName evidence="1">Uncharacterized protein</fullName>
    </submittedName>
</protein>
<proteinExistence type="predicted"/>